<dbReference type="GO" id="GO:0003676">
    <property type="term" value="F:nucleic acid binding"/>
    <property type="evidence" value="ECO:0007669"/>
    <property type="project" value="InterPro"/>
</dbReference>
<dbReference type="PANTHER" id="PTHR37984">
    <property type="entry name" value="PROTEIN CBG26694"/>
    <property type="match status" value="1"/>
</dbReference>
<comment type="caution">
    <text evidence="2">The sequence shown here is derived from an EMBL/GenBank/DDBJ whole genome shotgun (WGS) entry which is preliminary data.</text>
</comment>
<dbReference type="SUPFAM" id="SSF53098">
    <property type="entry name" value="Ribonuclease H-like"/>
    <property type="match status" value="1"/>
</dbReference>
<reference evidence="2" key="1">
    <citation type="submission" date="2021-03" db="EMBL/GenBank/DDBJ databases">
        <title>Draft genome sequence of rust myrtle Austropuccinia psidii MF-1, a brazilian biotype.</title>
        <authorList>
            <person name="Quecine M.C."/>
            <person name="Pachon D.M.R."/>
            <person name="Bonatelli M.L."/>
            <person name="Correr F.H."/>
            <person name="Franceschini L.M."/>
            <person name="Leite T.F."/>
            <person name="Margarido G.R.A."/>
            <person name="Almeida C.A."/>
            <person name="Ferrarezi J.A."/>
            <person name="Labate C.A."/>
        </authorList>
    </citation>
    <scope>NUCLEOTIDE SEQUENCE</scope>
    <source>
        <strain evidence="2">MF-1</strain>
    </source>
</reference>
<dbReference type="InterPro" id="IPR012337">
    <property type="entry name" value="RNaseH-like_sf"/>
</dbReference>
<name>A0A9Q3IHW5_9BASI</name>
<dbReference type="InterPro" id="IPR050951">
    <property type="entry name" value="Retrovirus_Pol_polyprotein"/>
</dbReference>
<dbReference type="PANTHER" id="PTHR37984:SF5">
    <property type="entry name" value="PROTEIN NYNRIN-LIKE"/>
    <property type="match status" value="1"/>
</dbReference>
<gene>
    <name evidence="2" type="ORF">O181_081838</name>
</gene>
<evidence type="ECO:0000259" key="1">
    <source>
        <dbReference type="Pfam" id="PF17921"/>
    </source>
</evidence>
<organism evidence="2 3">
    <name type="scientific">Austropuccinia psidii MF-1</name>
    <dbReference type="NCBI Taxonomy" id="1389203"/>
    <lineage>
        <taxon>Eukaryota</taxon>
        <taxon>Fungi</taxon>
        <taxon>Dikarya</taxon>
        <taxon>Basidiomycota</taxon>
        <taxon>Pucciniomycotina</taxon>
        <taxon>Pucciniomycetes</taxon>
        <taxon>Pucciniales</taxon>
        <taxon>Sphaerophragmiaceae</taxon>
        <taxon>Austropuccinia</taxon>
    </lineage>
</organism>
<dbReference type="InterPro" id="IPR041588">
    <property type="entry name" value="Integrase_H2C2"/>
</dbReference>
<dbReference type="Gene3D" id="3.30.420.10">
    <property type="entry name" value="Ribonuclease H-like superfamily/Ribonuclease H"/>
    <property type="match status" value="1"/>
</dbReference>
<accession>A0A9Q3IHW5</accession>
<dbReference type="Proteomes" id="UP000765509">
    <property type="component" value="Unassembled WGS sequence"/>
</dbReference>
<dbReference type="OrthoDB" id="3158924at2759"/>
<dbReference type="Gene3D" id="1.10.340.70">
    <property type="match status" value="1"/>
</dbReference>
<dbReference type="Pfam" id="PF17921">
    <property type="entry name" value="Integrase_H2C2"/>
    <property type="match status" value="1"/>
</dbReference>
<protein>
    <recommendedName>
        <fullName evidence="1">Integrase zinc-binding domain-containing protein</fullName>
    </recommendedName>
</protein>
<feature type="domain" description="Integrase zinc-binding" evidence="1">
    <location>
        <begin position="8"/>
        <end position="62"/>
    </location>
</feature>
<keyword evidence="3" id="KW-1185">Reference proteome</keyword>
<dbReference type="EMBL" id="AVOT02046832">
    <property type="protein sequence ID" value="MBW0542123.1"/>
    <property type="molecule type" value="Genomic_DNA"/>
</dbReference>
<evidence type="ECO:0000313" key="3">
    <source>
        <dbReference type="Proteomes" id="UP000765509"/>
    </source>
</evidence>
<sequence>MVLCSRMLINTILLECHDNIYSGHLSEDRTMQRIKTCAWWPSWRKDFFEYCHSCDSCKKANKATGKRFGLMIHIQQSSTPWKVVHMDWVTALPPGGDKSCNACLIIFDRYSKTPIYLPCHKDDTAMDIALLNWNRVIAHNGLFKNITSDRDPKFRSDLWTNIHKLLVTNYHSQQHIIHKQMAYKTSIHDSTGNTPALLEKGWNPKLPVDTLKKDLVWVHPTASILELLLDKLRHHATQSMNDAFEYDKQKWDKIHKNPDFKVGDLILVSTFNFKNIQGPKKWKDSFAGPFIVEALPGKNAVKVELSAELENKNPTFPFRPIENYTLTDKQLFTLRNEAPLEVPPLDQSGEKKVFKVLKEG</sequence>
<proteinExistence type="predicted"/>
<evidence type="ECO:0000313" key="2">
    <source>
        <dbReference type="EMBL" id="MBW0542123.1"/>
    </source>
</evidence>
<dbReference type="InterPro" id="IPR036397">
    <property type="entry name" value="RNaseH_sf"/>
</dbReference>
<dbReference type="AlphaFoldDB" id="A0A9Q3IHW5"/>